<accession>A0ABT0B6D8</accession>
<dbReference type="RefSeq" id="WP_243996020.1">
    <property type="nucleotide sequence ID" value="NZ_JALHLE010000038.1"/>
</dbReference>
<protein>
    <submittedName>
        <fullName evidence="1">Uncharacterized protein</fullName>
    </submittedName>
</protein>
<name>A0ABT0B6D8_9SPHN</name>
<dbReference type="EMBL" id="JALHLE010000038">
    <property type="protein sequence ID" value="MCJ2180598.1"/>
    <property type="molecule type" value="Genomic_DNA"/>
</dbReference>
<evidence type="ECO:0000313" key="2">
    <source>
        <dbReference type="Proteomes" id="UP001162880"/>
    </source>
</evidence>
<sequence>LLTNWSLRKTRGASVAAQHGGVSSEDDYVIVVAVVLRQFLDPATDRASPRIILTTDLDDDGPGAPLGGFPFDVPLKFRETLNALDNE</sequence>
<comment type="caution">
    <text evidence="1">The sequence shown here is derived from an EMBL/GenBank/DDBJ whole genome shotgun (WGS) entry which is preliminary data.</text>
</comment>
<feature type="non-terminal residue" evidence="1">
    <location>
        <position position="1"/>
    </location>
</feature>
<reference evidence="1" key="1">
    <citation type="submission" date="2022-03" db="EMBL/GenBank/DDBJ databases">
        <title>Identification of a novel bacterium isolated from mangrove sediments.</title>
        <authorList>
            <person name="Pan X."/>
        </authorList>
    </citation>
    <scope>NUCLEOTIDE SEQUENCE</scope>
    <source>
        <strain evidence="1">B2580</strain>
    </source>
</reference>
<keyword evidence="2" id="KW-1185">Reference proteome</keyword>
<organism evidence="1 2">
    <name type="scientific">Novosphingobium album</name>
    <name type="common">ex Hu et al. 2023</name>
    <dbReference type="NCBI Taxonomy" id="2930093"/>
    <lineage>
        <taxon>Bacteria</taxon>
        <taxon>Pseudomonadati</taxon>
        <taxon>Pseudomonadota</taxon>
        <taxon>Alphaproteobacteria</taxon>
        <taxon>Sphingomonadales</taxon>
        <taxon>Sphingomonadaceae</taxon>
        <taxon>Novosphingobium</taxon>
    </lineage>
</organism>
<proteinExistence type="predicted"/>
<gene>
    <name evidence="1" type="ORF">MTR64_18660</name>
</gene>
<evidence type="ECO:0000313" key="1">
    <source>
        <dbReference type="EMBL" id="MCJ2180598.1"/>
    </source>
</evidence>
<dbReference type="Proteomes" id="UP001162880">
    <property type="component" value="Unassembled WGS sequence"/>
</dbReference>